<feature type="domain" description="TIL" evidence="3">
    <location>
        <begin position="27"/>
        <end position="82"/>
    </location>
</feature>
<organism evidence="4 5">
    <name type="scientific">Cordylochernes scorpioides</name>
    <dbReference type="NCBI Taxonomy" id="51811"/>
    <lineage>
        <taxon>Eukaryota</taxon>
        <taxon>Metazoa</taxon>
        <taxon>Ecdysozoa</taxon>
        <taxon>Arthropoda</taxon>
        <taxon>Chelicerata</taxon>
        <taxon>Arachnida</taxon>
        <taxon>Pseudoscorpiones</taxon>
        <taxon>Cheliferoidea</taxon>
        <taxon>Chernetidae</taxon>
        <taxon>Cordylochernes</taxon>
    </lineage>
</organism>
<dbReference type="Pfam" id="PF01826">
    <property type="entry name" value="TIL"/>
    <property type="match status" value="1"/>
</dbReference>
<dbReference type="SUPFAM" id="SSF57567">
    <property type="entry name" value="Serine protease inhibitors"/>
    <property type="match status" value="1"/>
</dbReference>
<sequence>MFDEFKNRPIREFPEAEVVKRLRQCTKPNEEFSPCGPACQINCTTYNNPPFCIQMCVPGCFCNPGYIRETDDSSDCIRPWECK</sequence>
<dbReference type="PANTHER" id="PTHR23259:SF69">
    <property type="entry name" value="GEO11767P1-RELATED"/>
    <property type="match status" value="1"/>
</dbReference>
<dbReference type="EMBL" id="CP092878">
    <property type="protein sequence ID" value="UYV78769.1"/>
    <property type="molecule type" value="Genomic_DNA"/>
</dbReference>
<name>A0ABY6LDH5_9ARAC</name>
<keyword evidence="2" id="KW-1015">Disulfide bond</keyword>
<evidence type="ECO:0000256" key="1">
    <source>
        <dbReference type="ARBA" id="ARBA00022690"/>
    </source>
</evidence>
<dbReference type="Gene3D" id="2.10.25.10">
    <property type="entry name" value="Laminin"/>
    <property type="match status" value="1"/>
</dbReference>
<evidence type="ECO:0000313" key="5">
    <source>
        <dbReference type="Proteomes" id="UP001235939"/>
    </source>
</evidence>
<evidence type="ECO:0000313" key="4">
    <source>
        <dbReference type="EMBL" id="UYV78769.1"/>
    </source>
</evidence>
<protein>
    <recommendedName>
        <fullName evidence="3">TIL domain-containing protein</fullName>
    </recommendedName>
</protein>
<evidence type="ECO:0000259" key="3">
    <source>
        <dbReference type="Pfam" id="PF01826"/>
    </source>
</evidence>
<dbReference type="InterPro" id="IPR036084">
    <property type="entry name" value="Ser_inhib-like_sf"/>
</dbReference>
<dbReference type="CDD" id="cd19941">
    <property type="entry name" value="TIL"/>
    <property type="match status" value="1"/>
</dbReference>
<keyword evidence="5" id="KW-1185">Reference proteome</keyword>
<evidence type="ECO:0000256" key="2">
    <source>
        <dbReference type="ARBA" id="ARBA00023157"/>
    </source>
</evidence>
<gene>
    <name evidence="4" type="ORF">LAZ67_16002691</name>
</gene>
<accession>A0ABY6LDH5</accession>
<proteinExistence type="predicted"/>
<dbReference type="InterPro" id="IPR051368">
    <property type="entry name" value="SerProtInhib-TIL_Domain"/>
</dbReference>
<keyword evidence="1" id="KW-0646">Protease inhibitor</keyword>
<reference evidence="4 5" key="1">
    <citation type="submission" date="2022-01" db="EMBL/GenBank/DDBJ databases">
        <title>A chromosomal length assembly of Cordylochernes scorpioides.</title>
        <authorList>
            <person name="Zeh D."/>
            <person name="Zeh J."/>
        </authorList>
    </citation>
    <scope>NUCLEOTIDE SEQUENCE [LARGE SCALE GENOMIC DNA]</scope>
    <source>
        <strain evidence="4">IN4F17</strain>
        <tissue evidence="4">Whole Body</tissue>
    </source>
</reference>
<dbReference type="PANTHER" id="PTHR23259">
    <property type="entry name" value="RIDDLE"/>
    <property type="match status" value="1"/>
</dbReference>
<dbReference type="Proteomes" id="UP001235939">
    <property type="component" value="Chromosome 16"/>
</dbReference>
<dbReference type="InterPro" id="IPR002919">
    <property type="entry name" value="TIL_dom"/>
</dbReference>